<dbReference type="EMBL" id="JANIEX010000318">
    <property type="protein sequence ID" value="KAJ3568898.1"/>
    <property type="molecule type" value="Genomic_DNA"/>
</dbReference>
<comment type="caution">
    <text evidence="2">The sequence shown here is derived from an EMBL/GenBank/DDBJ whole genome shotgun (WGS) entry which is preliminary data.</text>
</comment>
<sequence length="406" mass="46372">MRNTCGLYMAEPNTIALLRETPRVSSVWWLNRYIQASIFEGRESDLTYMPYNSMVLVDYGFINCRTVEDRRLLFDLYKPFFANHESNSMNLHRACMKGRLYEHFTEDLGYRLRRKKFTSSQVYVGPDAQCKVNGIRCASVLGTPFVSKLIRFERKLERVRATIQQTPPPRKRTVEHAGNPNTRALTGPQRSALSTSVTNGYLTLSKLVSSVMYVDLVPSTSSNKSCRYSIESILLAVSKSFSLLSALDHNDNTRVSLKYLSEILFPPFVYGELDQILSPSVNHNLYSYPTFLKDEDSNPTLHVEACVETRPDDDFAEDAPTQQRHQYLLLKPYHYVPIDRIAIPHIPHPRRSELRGVTVVLVALSRYIFPSLNTRRPRAPVKYLSGKIAMSDIVDFPVSGDFEVSP</sequence>
<proteinExistence type="predicted"/>
<accession>A0AAD5YQZ5</accession>
<evidence type="ECO:0000313" key="3">
    <source>
        <dbReference type="Proteomes" id="UP001213000"/>
    </source>
</evidence>
<feature type="compositionally biased region" description="Polar residues" evidence="1">
    <location>
        <begin position="179"/>
        <end position="190"/>
    </location>
</feature>
<keyword evidence="3" id="KW-1185">Reference proteome</keyword>
<protein>
    <submittedName>
        <fullName evidence="2">Uncharacterized protein</fullName>
    </submittedName>
</protein>
<dbReference type="AlphaFoldDB" id="A0AAD5YQZ5"/>
<dbReference type="Proteomes" id="UP001213000">
    <property type="component" value="Unassembled WGS sequence"/>
</dbReference>
<feature type="region of interest" description="Disordered" evidence="1">
    <location>
        <begin position="165"/>
        <end position="190"/>
    </location>
</feature>
<organism evidence="2 3">
    <name type="scientific">Leucocoprinus birnbaumii</name>
    <dbReference type="NCBI Taxonomy" id="56174"/>
    <lineage>
        <taxon>Eukaryota</taxon>
        <taxon>Fungi</taxon>
        <taxon>Dikarya</taxon>
        <taxon>Basidiomycota</taxon>
        <taxon>Agaricomycotina</taxon>
        <taxon>Agaricomycetes</taxon>
        <taxon>Agaricomycetidae</taxon>
        <taxon>Agaricales</taxon>
        <taxon>Agaricineae</taxon>
        <taxon>Agaricaceae</taxon>
        <taxon>Leucocoprinus</taxon>
    </lineage>
</organism>
<reference evidence="2" key="1">
    <citation type="submission" date="2022-07" db="EMBL/GenBank/DDBJ databases">
        <title>Genome Sequence of Leucocoprinus birnbaumii.</title>
        <authorList>
            <person name="Buettner E."/>
        </authorList>
    </citation>
    <scope>NUCLEOTIDE SEQUENCE</scope>
    <source>
        <strain evidence="2">VT141</strain>
    </source>
</reference>
<gene>
    <name evidence="2" type="ORF">NP233_g5403</name>
</gene>
<evidence type="ECO:0000313" key="2">
    <source>
        <dbReference type="EMBL" id="KAJ3568898.1"/>
    </source>
</evidence>
<evidence type="ECO:0000256" key="1">
    <source>
        <dbReference type="SAM" id="MobiDB-lite"/>
    </source>
</evidence>
<name>A0AAD5YQZ5_9AGAR</name>